<evidence type="ECO:0000256" key="1">
    <source>
        <dbReference type="ARBA" id="ARBA00004141"/>
    </source>
</evidence>
<dbReference type="InterPro" id="IPR005828">
    <property type="entry name" value="MFS_sugar_transport-like"/>
</dbReference>
<dbReference type="PROSITE" id="PS50850">
    <property type="entry name" value="MFS"/>
    <property type="match status" value="1"/>
</dbReference>
<dbReference type="InterPro" id="IPR020846">
    <property type="entry name" value="MFS_dom"/>
</dbReference>
<dbReference type="InterPro" id="IPR050360">
    <property type="entry name" value="MFS_Sugar_Transporters"/>
</dbReference>
<dbReference type="Proteomes" id="UP001610432">
    <property type="component" value="Unassembled WGS sequence"/>
</dbReference>
<feature type="transmembrane region" description="Helical" evidence="9">
    <location>
        <begin position="299"/>
        <end position="322"/>
    </location>
</feature>
<name>A0ABR4LJH4_9EURO</name>
<dbReference type="PANTHER" id="PTHR48022">
    <property type="entry name" value="PLASTIDIC GLUCOSE TRANSPORTER 4"/>
    <property type="match status" value="1"/>
</dbReference>
<dbReference type="InterPro" id="IPR005829">
    <property type="entry name" value="Sugar_transporter_CS"/>
</dbReference>
<dbReference type="SUPFAM" id="SSF103473">
    <property type="entry name" value="MFS general substrate transporter"/>
    <property type="match status" value="1"/>
</dbReference>
<feature type="transmembrane region" description="Helical" evidence="9">
    <location>
        <begin position="334"/>
        <end position="353"/>
    </location>
</feature>
<dbReference type="PRINTS" id="PR00171">
    <property type="entry name" value="SUGRTRNSPORT"/>
</dbReference>
<comment type="caution">
    <text evidence="11">The sequence shown here is derived from an EMBL/GenBank/DDBJ whole genome shotgun (WGS) entry which is preliminary data.</text>
</comment>
<feature type="region of interest" description="Disordered" evidence="8">
    <location>
        <begin position="480"/>
        <end position="499"/>
    </location>
</feature>
<keyword evidence="4 9" id="KW-0812">Transmembrane</keyword>
<dbReference type="RefSeq" id="XP_070883248.1">
    <property type="nucleotide sequence ID" value="XM_071033563.1"/>
</dbReference>
<organism evidence="11 12">
    <name type="scientific">Aspergillus lucknowensis</name>
    <dbReference type="NCBI Taxonomy" id="176173"/>
    <lineage>
        <taxon>Eukaryota</taxon>
        <taxon>Fungi</taxon>
        <taxon>Dikarya</taxon>
        <taxon>Ascomycota</taxon>
        <taxon>Pezizomycotina</taxon>
        <taxon>Eurotiomycetes</taxon>
        <taxon>Eurotiomycetidae</taxon>
        <taxon>Eurotiales</taxon>
        <taxon>Aspergillaceae</taxon>
        <taxon>Aspergillus</taxon>
        <taxon>Aspergillus subgen. Nidulantes</taxon>
    </lineage>
</organism>
<evidence type="ECO:0000256" key="3">
    <source>
        <dbReference type="ARBA" id="ARBA00022448"/>
    </source>
</evidence>
<evidence type="ECO:0000313" key="11">
    <source>
        <dbReference type="EMBL" id="KAL2864269.1"/>
    </source>
</evidence>
<gene>
    <name evidence="11" type="ORF">BJX67DRAFT_383930</name>
</gene>
<dbReference type="PANTHER" id="PTHR48022:SF72">
    <property type="entry name" value="MAJOR FACILITATOR SUPERFAMILY (MFS) PROFILE DOMAIN-CONTAINING PROTEIN-RELATED"/>
    <property type="match status" value="1"/>
</dbReference>
<dbReference type="Gene3D" id="1.20.1250.20">
    <property type="entry name" value="MFS general substrate transporter like domains"/>
    <property type="match status" value="1"/>
</dbReference>
<feature type="domain" description="Major facilitator superfamily (MFS) profile" evidence="10">
    <location>
        <begin position="17"/>
        <end position="454"/>
    </location>
</feature>
<accession>A0ABR4LJH4</accession>
<proteinExistence type="inferred from homology"/>
<feature type="transmembrane region" description="Helical" evidence="9">
    <location>
        <begin position="365"/>
        <end position="389"/>
    </location>
</feature>
<evidence type="ECO:0000256" key="6">
    <source>
        <dbReference type="ARBA" id="ARBA00023136"/>
    </source>
</evidence>
<feature type="transmembrane region" description="Helical" evidence="9">
    <location>
        <begin position="52"/>
        <end position="77"/>
    </location>
</feature>
<dbReference type="NCBIfam" id="TIGR00879">
    <property type="entry name" value="SP"/>
    <property type="match status" value="1"/>
</dbReference>
<reference evidence="11 12" key="1">
    <citation type="submission" date="2024-07" db="EMBL/GenBank/DDBJ databases">
        <title>Section-level genome sequencing and comparative genomics of Aspergillus sections Usti and Cavernicolus.</title>
        <authorList>
            <consortium name="Lawrence Berkeley National Laboratory"/>
            <person name="Nybo J.L."/>
            <person name="Vesth T.C."/>
            <person name="Theobald S."/>
            <person name="Frisvad J.C."/>
            <person name="Larsen T.O."/>
            <person name="Kjaerboelling I."/>
            <person name="Rothschild-Mancinelli K."/>
            <person name="Lyhne E.K."/>
            <person name="Kogle M.E."/>
            <person name="Barry K."/>
            <person name="Clum A."/>
            <person name="Na H."/>
            <person name="Ledsgaard L."/>
            <person name="Lin J."/>
            <person name="Lipzen A."/>
            <person name="Kuo A."/>
            <person name="Riley R."/>
            <person name="Mondo S."/>
            <person name="Labutti K."/>
            <person name="Haridas S."/>
            <person name="Pangalinan J."/>
            <person name="Salamov A.A."/>
            <person name="Simmons B.A."/>
            <person name="Magnuson J.K."/>
            <person name="Chen J."/>
            <person name="Drula E."/>
            <person name="Henrissat B."/>
            <person name="Wiebenga A."/>
            <person name="Lubbers R.J."/>
            <person name="Gomes A.C."/>
            <person name="Macurrencykelacurrency M.R."/>
            <person name="Stajich J."/>
            <person name="Grigoriev I.V."/>
            <person name="Mortensen U.H."/>
            <person name="De Vries R.P."/>
            <person name="Baker S.E."/>
            <person name="Andersen M.R."/>
        </authorList>
    </citation>
    <scope>NUCLEOTIDE SEQUENCE [LARGE SCALE GENOMIC DNA]</scope>
    <source>
        <strain evidence="11 12">CBS 449.75</strain>
    </source>
</reference>
<feature type="transmembrane region" description="Helical" evidence="9">
    <location>
        <begin position="86"/>
        <end position="106"/>
    </location>
</feature>
<evidence type="ECO:0000256" key="5">
    <source>
        <dbReference type="ARBA" id="ARBA00022989"/>
    </source>
</evidence>
<sequence>MKEYRWFKPGFSVQFAITCTCLAAFLLFGYDQGVFGGIVTNNDFLDTFHRPSAGFLGIIVSIYNIGCLVGCIINFFIGERIGRRTVILVAMALTSIGAILQCAAFNIPELMIGRVITGLGVGIDTSTVPMYQAELCKSQYRGRLVTTEVLFTGLGITIAYFFVFGLSFTDGPVSWRLPIAGQIVPALAISVIVFGVPETPRWLVKRGRASEATEVMSYVFDLPQDDTYVVEEREAMLQAVALEEEKPFRWLQILRPDALKTGHRLGLACLVLFMNQWAGINIIVFYAPTILEQNVGLEYTTALAVAGCVEFAFVIGSLVPALGLDKFGRKKPMMVGAFGMAVSMMMVSVLLSFKGTDKEGPTSKASIAFLITFMLFFGVSLNAIPWCYSAEILPLHVRAKGTALAVMNNWIWVFTIVMVTPTMVERLAWKTYLIFMSMNFAFIPMIYFLFPETRGLSLEEIDFLFVDRDTAVVAGVGTGGAGSSTKGDVEKAPSSEHVD</sequence>
<feature type="compositionally biased region" description="Basic and acidic residues" evidence="8">
    <location>
        <begin position="487"/>
        <end position="499"/>
    </location>
</feature>
<dbReference type="GeneID" id="98148635"/>
<feature type="transmembrane region" description="Helical" evidence="9">
    <location>
        <begin position="144"/>
        <end position="163"/>
    </location>
</feature>
<feature type="transmembrane region" description="Helical" evidence="9">
    <location>
        <begin position="432"/>
        <end position="450"/>
    </location>
</feature>
<keyword evidence="3 7" id="KW-0813">Transport</keyword>
<evidence type="ECO:0000256" key="9">
    <source>
        <dbReference type="SAM" id="Phobius"/>
    </source>
</evidence>
<dbReference type="Pfam" id="PF00083">
    <property type="entry name" value="Sugar_tr"/>
    <property type="match status" value="1"/>
</dbReference>
<dbReference type="EMBL" id="JBFXLQ010000042">
    <property type="protein sequence ID" value="KAL2864269.1"/>
    <property type="molecule type" value="Genomic_DNA"/>
</dbReference>
<dbReference type="PROSITE" id="PS00217">
    <property type="entry name" value="SUGAR_TRANSPORT_2"/>
    <property type="match status" value="1"/>
</dbReference>
<dbReference type="InterPro" id="IPR003663">
    <property type="entry name" value="Sugar/inositol_transpt"/>
</dbReference>
<evidence type="ECO:0000256" key="7">
    <source>
        <dbReference type="RuleBase" id="RU003346"/>
    </source>
</evidence>
<evidence type="ECO:0000256" key="4">
    <source>
        <dbReference type="ARBA" id="ARBA00022692"/>
    </source>
</evidence>
<evidence type="ECO:0000259" key="10">
    <source>
        <dbReference type="PROSITE" id="PS50850"/>
    </source>
</evidence>
<keyword evidence="12" id="KW-1185">Reference proteome</keyword>
<feature type="transmembrane region" description="Helical" evidence="9">
    <location>
        <begin position="265"/>
        <end position="287"/>
    </location>
</feature>
<feature type="transmembrane region" description="Helical" evidence="9">
    <location>
        <begin position="112"/>
        <end position="132"/>
    </location>
</feature>
<comment type="subcellular location">
    <subcellularLocation>
        <location evidence="1">Membrane</location>
        <topology evidence="1">Multi-pass membrane protein</topology>
    </subcellularLocation>
</comment>
<feature type="transmembrane region" description="Helical" evidence="9">
    <location>
        <begin position="175"/>
        <end position="196"/>
    </location>
</feature>
<comment type="similarity">
    <text evidence="2 7">Belongs to the major facilitator superfamily. Sugar transporter (TC 2.A.1.1) family.</text>
</comment>
<feature type="transmembrane region" description="Helical" evidence="9">
    <location>
        <begin position="401"/>
        <end position="420"/>
    </location>
</feature>
<protein>
    <submittedName>
        <fullName evidence="11">General substrate transporter</fullName>
    </submittedName>
</protein>
<dbReference type="InterPro" id="IPR036259">
    <property type="entry name" value="MFS_trans_sf"/>
</dbReference>
<keyword evidence="5 9" id="KW-1133">Transmembrane helix</keyword>
<evidence type="ECO:0000256" key="8">
    <source>
        <dbReference type="SAM" id="MobiDB-lite"/>
    </source>
</evidence>
<evidence type="ECO:0000256" key="2">
    <source>
        <dbReference type="ARBA" id="ARBA00010992"/>
    </source>
</evidence>
<evidence type="ECO:0000313" key="12">
    <source>
        <dbReference type="Proteomes" id="UP001610432"/>
    </source>
</evidence>
<keyword evidence="6 9" id="KW-0472">Membrane</keyword>